<dbReference type="EMBL" id="JANBOI010000900">
    <property type="protein sequence ID" value="KAJ1728092.1"/>
    <property type="molecule type" value="Genomic_DNA"/>
</dbReference>
<dbReference type="OrthoDB" id="14535at2759"/>
<keyword evidence="8" id="KW-0472">Membrane</keyword>
<protein>
    <submittedName>
        <fullName evidence="9">Ndufa6 NADH-ubiquinone oxidoreductase subunit</fullName>
    </submittedName>
</protein>
<evidence type="ECO:0000256" key="2">
    <source>
        <dbReference type="ARBA" id="ARBA00009508"/>
    </source>
</evidence>
<comment type="caution">
    <text evidence="9">The sequence shown here is derived from an EMBL/GenBank/DDBJ whole genome shotgun (WGS) entry which is preliminary data.</text>
</comment>
<evidence type="ECO:0000256" key="6">
    <source>
        <dbReference type="ARBA" id="ARBA00022982"/>
    </source>
</evidence>
<comment type="similarity">
    <text evidence="2">Belongs to the complex I LYR family.</text>
</comment>
<dbReference type="AlphaFoldDB" id="A0A9W8CXU1"/>
<keyword evidence="4" id="KW-0679">Respiratory chain</keyword>
<evidence type="ECO:0000256" key="5">
    <source>
        <dbReference type="ARBA" id="ARBA00022792"/>
    </source>
</evidence>
<keyword evidence="10" id="KW-1185">Reference proteome</keyword>
<evidence type="ECO:0000256" key="8">
    <source>
        <dbReference type="ARBA" id="ARBA00023136"/>
    </source>
</evidence>
<reference evidence="9" key="1">
    <citation type="submission" date="2022-07" db="EMBL/GenBank/DDBJ databases">
        <title>Phylogenomic reconstructions and comparative analyses of Kickxellomycotina fungi.</title>
        <authorList>
            <person name="Reynolds N.K."/>
            <person name="Stajich J.E."/>
            <person name="Barry K."/>
            <person name="Grigoriev I.V."/>
            <person name="Crous P."/>
            <person name="Smith M.E."/>
        </authorList>
    </citation>
    <scope>NUCLEOTIDE SEQUENCE</scope>
    <source>
        <strain evidence="9">BCRC 34381</strain>
    </source>
</reference>
<evidence type="ECO:0000313" key="10">
    <source>
        <dbReference type="Proteomes" id="UP001143981"/>
    </source>
</evidence>
<keyword evidence="7" id="KW-0496">Mitochondrion</keyword>
<organism evidence="9 10">
    <name type="scientific">Coemansia biformis</name>
    <dbReference type="NCBI Taxonomy" id="1286918"/>
    <lineage>
        <taxon>Eukaryota</taxon>
        <taxon>Fungi</taxon>
        <taxon>Fungi incertae sedis</taxon>
        <taxon>Zoopagomycota</taxon>
        <taxon>Kickxellomycotina</taxon>
        <taxon>Kickxellomycetes</taxon>
        <taxon>Kickxellales</taxon>
        <taxon>Kickxellaceae</taxon>
        <taxon>Coemansia</taxon>
    </lineage>
</organism>
<name>A0A9W8CXU1_9FUNG</name>
<dbReference type="CDD" id="cd20266">
    <property type="entry name" value="Complex1_LYR_NDUFA6_LYRM6"/>
    <property type="match status" value="1"/>
</dbReference>
<evidence type="ECO:0000256" key="4">
    <source>
        <dbReference type="ARBA" id="ARBA00022660"/>
    </source>
</evidence>
<dbReference type="InterPro" id="IPR045299">
    <property type="entry name" value="Complex1_LYR_NDUFA6_LYRM6"/>
</dbReference>
<dbReference type="GO" id="GO:0006979">
    <property type="term" value="P:response to oxidative stress"/>
    <property type="evidence" value="ECO:0007669"/>
    <property type="project" value="TreeGrafter"/>
</dbReference>
<dbReference type="PANTHER" id="PTHR12964:SF0">
    <property type="entry name" value="NADH DEHYDROGENASE [UBIQUINONE] 1 ALPHA SUBCOMPLEX SUBUNIT 6"/>
    <property type="match status" value="1"/>
</dbReference>
<keyword evidence="3" id="KW-0813">Transport</keyword>
<dbReference type="GO" id="GO:0005743">
    <property type="term" value="C:mitochondrial inner membrane"/>
    <property type="evidence" value="ECO:0007669"/>
    <property type="project" value="UniProtKB-SubCell"/>
</dbReference>
<dbReference type="Proteomes" id="UP001143981">
    <property type="component" value="Unassembled WGS sequence"/>
</dbReference>
<dbReference type="GO" id="GO:0045271">
    <property type="term" value="C:respiratory chain complex I"/>
    <property type="evidence" value="ECO:0007669"/>
    <property type="project" value="InterPro"/>
</dbReference>
<dbReference type="PANTHER" id="PTHR12964">
    <property type="entry name" value="NADH-UBIQUINONE OXIDOREDUCTASE B14 SUBUNIT"/>
    <property type="match status" value="1"/>
</dbReference>
<evidence type="ECO:0000256" key="3">
    <source>
        <dbReference type="ARBA" id="ARBA00022448"/>
    </source>
</evidence>
<keyword evidence="5" id="KW-0999">Mitochondrion inner membrane</keyword>
<keyword evidence="6" id="KW-0249">Electron transport</keyword>
<evidence type="ECO:0000256" key="7">
    <source>
        <dbReference type="ARBA" id="ARBA00023128"/>
    </source>
</evidence>
<dbReference type="InterPro" id="IPR016488">
    <property type="entry name" value="NADH_Ub_cplx-1_asu_su-6"/>
</dbReference>
<sequence length="118" mass="14160">MPAIEPLVTRTSASLGDARKRAIHLYRLWQKGVPQIMIDYHLCLPQSVVRSKIREHFEKQRYVSDLRTIDVLLFKGRLEFEETYNVWKQYSHVLRYFDANERDPQSDKFMDKFIEGRV</sequence>
<evidence type="ECO:0000256" key="1">
    <source>
        <dbReference type="ARBA" id="ARBA00004443"/>
    </source>
</evidence>
<accession>A0A9W8CXU1</accession>
<gene>
    <name evidence="9" type="primary">NdufA6</name>
    <name evidence="9" type="ORF">LPJ61_004226</name>
</gene>
<comment type="subcellular location">
    <subcellularLocation>
        <location evidence="1">Mitochondrion inner membrane</location>
        <topology evidence="1">Peripheral membrane protein</topology>
        <orientation evidence="1">Matrix side</orientation>
    </subcellularLocation>
</comment>
<proteinExistence type="inferred from homology"/>
<evidence type="ECO:0000313" key="9">
    <source>
        <dbReference type="EMBL" id="KAJ1728092.1"/>
    </source>
</evidence>